<organism evidence="1 2">
    <name type="scientific">Echinicola strongylocentroti</name>
    <dbReference type="NCBI Taxonomy" id="1795355"/>
    <lineage>
        <taxon>Bacteria</taxon>
        <taxon>Pseudomonadati</taxon>
        <taxon>Bacteroidota</taxon>
        <taxon>Cytophagia</taxon>
        <taxon>Cytophagales</taxon>
        <taxon>Cyclobacteriaceae</taxon>
        <taxon>Echinicola</taxon>
    </lineage>
</organism>
<name>A0A2Z4II04_9BACT</name>
<protein>
    <submittedName>
        <fullName evidence="1">Uncharacterized protein</fullName>
    </submittedName>
</protein>
<proteinExistence type="predicted"/>
<accession>A0A2Z4II04</accession>
<dbReference type="AlphaFoldDB" id="A0A2Z4II04"/>
<evidence type="ECO:0000313" key="1">
    <source>
        <dbReference type="EMBL" id="AWW30761.1"/>
    </source>
</evidence>
<keyword evidence="2" id="KW-1185">Reference proteome</keyword>
<gene>
    <name evidence="1" type="ORF">DN752_11850</name>
</gene>
<dbReference type="RefSeq" id="WP_112784138.1">
    <property type="nucleotide sequence ID" value="NZ_CP030041.1"/>
</dbReference>
<evidence type="ECO:0000313" key="2">
    <source>
        <dbReference type="Proteomes" id="UP000248688"/>
    </source>
</evidence>
<sequence>MKKISLPKLGLLFSGSLLLTYLVVKACGGYYDILASNFTPEIYVDKSYEPLLLEENFFFYDGMDNAHNGRFNDKIVKDWSEYLDSSVPDFAVDSLLLQADATLISDLNHAERTTPSGLPSWIKSIDLTSQKTKDFLTFLTLAKQVETASLNSGYSYWEPKETHPLTDGELFQQLQKQYENATDEFLKQRYWFQVMKAYFYSASDQEKVIAFFDKTAASMPKNTLYYRALAYKAGVYYRQKAFSQSNLYYAQVFNECASLQKVAIFSYHPQDSVVFAQETLPLAKSPAEKTTLWALQGYYTNEAEAIRHIFALDPTSSHLNFLLTRLINHQERYIKDPNYKTESYRGYADFDEYKKQQHEELNSGALDLVADIAQSGKTKNPFLWNISHGYLLTLNDRFDDAERAFEKAEDHLPKTQLAQNQLRLLRLINQLNMLENPVADQLDALVAELNWLYFELPGQKYPNSDVFRYENAQSWSKKYLSMLFAKGENRLMSELFSNSYAGYFYGYDNQSIFFDQAKNTEKLKQFLLSDTHTGIEQIGEKLYPITLNDVYYYETIKALFANRIDEALQIYEQQKFGKLFPANPFNAHIWDNHDAEHALGKSYPMGKFLKTVKLMQEKLAKQEEVYQNSLLLGNAFYNITHFGNVRAYQSDIVGYSYSPYGFSPTQRRMITDCSKAYMYYQKAFDAATTREQKAKCTYMMAKCERNAYYYEKNYSKYANEWSEEDDDVDFIAWEGFQKLHNEYSDTQYYQEVIEECGYFRTYVERE</sequence>
<dbReference type="EMBL" id="CP030041">
    <property type="protein sequence ID" value="AWW30761.1"/>
    <property type="molecule type" value="Genomic_DNA"/>
</dbReference>
<dbReference type="Proteomes" id="UP000248688">
    <property type="component" value="Chromosome"/>
</dbReference>
<dbReference type="KEGG" id="est:DN752_11850"/>
<dbReference type="OrthoDB" id="605297at2"/>
<reference evidence="1 2" key="1">
    <citation type="submission" date="2018-06" db="EMBL/GenBank/DDBJ databases">
        <title>Echinicola strongylocentroti sp. nov., isolated from a sea urchin Strongylocentrotus intermedius.</title>
        <authorList>
            <person name="Bae S.S."/>
        </authorList>
    </citation>
    <scope>NUCLEOTIDE SEQUENCE [LARGE SCALE GENOMIC DNA]</scope>
    <source>
        <strain evidence="1 2">MEBiC08714</strain>
    </source>
</reference>